<keyword evidence="2" id="KW-1185">Reference proteome</keyword>
<comment type="caution">
    <text evidence="1">The sequence shown here is derived from an EMBL/GenBank/DDBJ whole genome shotgun (WGS) entry which is preliminary data.</text>
</comment>
<evidence type="ECO:0000313" key="2">
    <source>
        <dbReference type="Proteomes" id="UP000242444"/>
    </source>
</evidence>
<evidence type="ECO:0000313" key="1">
    <source>
        <dbReference type="EMBL" id="OZM72201.1"/>
    </source>
</evidence>
<gene>
    <name evidence="1" type="ORF">CFN78_16900</name>
</gene>
<dbReference type="EMBL" id="NKYE01000009">
    <property type="protein sequence ID" value="OZM72201.1"/>
    <property type="molecule type" value="Genomic_DNA"/>
</dbReference>
<dbReference type="AlphaFoldDB" id="A0A263D1H9"/>
<name>A0A263D1H9_9PSEU</name>
<accession>A0A263D1H9</accession>
<dbReference type="InParanoid" id="A0A263D1H9"/>
<protein>
    <submittedName>
        <fullName evidence="1">Uncharacterized protein</fullName>
    </submittedName>
</protein>
<organism evidence="1 2">
    <name type="scientific">Amycolatopsis antarctica</name>
    <dbReference type="NCBI Taxonomy" id="1854586"/>
    <lineage>
        <taxon>Bacteria</taxon>
        <taxon>Bacillati</taxon>
        <taxon>Actinomycetota</taxon>
        <taxon>Actinomycetes</taxon>
        <taxon>Pseudonocardiales</taxon>
        <taxon>Pseudonocardiaceae</taxon>
        <taxon>Amycolatopsis</taxon>
    </lineage>
</organism>
<sequence>MLMVAWNLVHAMRRSRSQVDRHVRHILGRLDWDQLDTDPTGRSLREQLLDGMSRKIGRRRREAFREAALNAIALDEMRLLPQRQQELLSGVMRDRMDLASAARRSNIELDEAIAEIRSTLRAIERRVASAGAALDPSGSRPRRS</sequence>
<dbReference type="Proteomes" id="UP000242444">
    <property type="component" value="Unassembled WGS sequence"/>
</dbReference>
<proteinExistence type="predicted"/>
<reference evidence="1 2" key="1">
    <citation type="submission" date="2017-07" db="EMBL/GenBank/DDBJ databases">
        <title>Amycolatopsis antarcticus sp. nov., isolated from the surface of an Antarcticus brown macroalga.</title>
        <authorList>
            <person name="Wang J."/>
            <person name="Leiva S."/>
            <person name="Huang J."/>
            <person name="Huang Y."/>
        </authorList>
    </citation>
    <scope>NUCLEOTIDE SEQUENCE [LARGE SCALE GENOMIC DNA]</scope>
    <source>
        <strain evidence="1 2">AU-G6</strain>
    </source>
</reference>